<gene>
    <name evidence="1" type="ORF">CALCODRAFT_101161</name>
</gene>
<dbReference type="AlphaFoldDB" id="A0A165D6G3"/>
<keyword evidence="2" id="KW-1185">Reference proteome</keyword>
<dbReference type="InParanoid" id="A0A165D6G3"/>
<evidence type="ECO:0000313" key="1">
    <source>
        <dbReference type="EMBL" id="KZT52166.1"/>
    </source>
</evidence>
<accession>A0A165D6G3</accession>
<protein>
    <submittedName>
        <fullName evidence="1">Uncharacterized protein</fullName>
    </submittedName>
</protein>
<proteinExistence type="predicted"/>
<evidence type="ECO:0000313" key="2">
    <source>
        <dbReference type="Proteomes" id="UP000076842"/>
    </source>
</evidence>
<name>A0A165D6G3_9BASI</name>
<organism evidence="1 2">
    <name type="scientific">Calocera cornea HHB12733</name>
    <dbReference type="NCBI Taxonomy" id="1353952"/>
    <lineage>
        <taxon>Eukaryota</taxon>
        <taxon>Fungi</taxon>
        <taxon>Dikarya</taxon>
        <taxon>Basidiomycota</taxon>
        <taxon>Agaricomycotina</taxon>
        <taxon>Dacrymycetes</taxon>
        <taxon>Dacrymycetales</taxon>
        <taxon>Dacrymycetaceae</taxon>
        <taxon>Calocera</taxon>
    </lineage>
</organism>
<reference evidence="1 2" key="1">
    <citation type="journal article" date="2016" name="Mol. Biol. Evol.">
        <title>Comparative Genomics of Early-Diverging Mushroom-Forming Fungi Provides Insights into the Origins of Lignocellulose Decay Capabilities.</title>
        <authorList>
            <person name="Nagy L.G."/>
            <person name="Riley R."/>
            <person name="Tritt A."/>
            <person name="Adam C."/>
            <person name="Daum C."/>
            <person name="Floudas D."/>
            <person name="Sun H."/>
            <person name="Yadav J.S."/>
            <person name="Pangilinan J."/>
            <person name="Larsson K.H."/>
            <person name="Matsuura K."/>
            <person name="Barry K."/>
            <person name="Labutti K."/>
            <person name="Kuo R."/>
            <person name="Ohm R.A."/>
            <person name="Bhattacharya S.S."/>
            <person name="Shirouzu T."/>
            <person name="Yoshinaga Y."/>
            <person name="Martin F.M."/>
            <person name="Grigoriev I.V."/>
            <person name="Hibbett D.S."/>
        </authorList>
    </citation>
    <scope>NUCLEOTIDE SEQUENCE [LARGE SCALE GENOMIC DNA]</scope>
    <source>
        <strain evidence="1 2">HHB12733</strain>
    </source>
</reference>
<dbReference type="EMBL" id="KV424076">
    <property type="protein sequence ID" value="KZT52166.1"/>
    <property type="molecule type" value="Genomic_DNA"/>
</dbReference>
<dbReference type="Proteomes" id="UP000076842">
    <property type="component" value="Unassembled WGS sequence"/>
</dbReference>
<sequence length="183" mass="20473">MAQANSCARAGTWVRWESAIRSRQALFYYFLGLGGRALDGGAPGGLALQSWHRRARTGELWTGREALETYANLQLLRTDSLPTGPWVLVSEADIHEALGLLYMRLSKLQEAQQAFEAEAAEFRSRQNDAAVIDSEWIEEEARECEDKLGSQGADEEVARRSPCRRLYGRSSGHDLLTLLVDLF</sequence>